<proteinExistence type="predicted"/>
<dbReference type="STRING" id="1075417.SAMN05421823_102544"/>
<name>A0A1G9B822_9BACT</name>
<keyword evidence="2" id="KW-1185">Reference proteome</keyword>
<gene>
    <name evidence="1" type="ORF">SAMN05421823_102544</name>
</gene>
<dbReference type="RefSeq" id="WP_089680285.1">
    <property type="nucleotide sequence ID" value="NZ_FNFO01000002.1"/>
</dbReference>
<evidence type="ECO:0000313" key="1">
    <source>
        <dbReference type="EMBL" id="SDK35702.1"/>
    </source>
</evidence>
<reference evidence="1 2" key="1">
    <citation type="submission" date="2016-10" db="EMBL/GenBank/DDBJ databases">
        <authorList>
            <person name="de Groot N.N."/>
        </authorList>
    </citation>
    <scope>NUCLEOTIDE SEQUENCE [LARGE SCALE GENOMIC DNA]</scope>
    <source>
        <strain evidence="1 2">DSM 25186</strain>
    </source>
</reference>
<dbReference type="Proteomes" id="UP000198510">
    <property type="component" value="Unassembled WGS sequence"/>
</dbReference>
<organism evidence="1 2">
    <name type="scientific">Catalinimonas alkaloidigena</name>
    <dbReference type="NCBI Taxonomy" id="1075417"/>
    <lineage>
        <taxon>Bacteria</taxon>
        <taxon>Pseudomonadati</taxon>
        <taxon>Bacteroidota</taxon>
        <taxon>Cytophagia</taxon>
        <taxon>Cytophagales</taxon>
        <taxon>Catalimonadaceae</taxon>
        <taxon>Catalinimonas</taxon>
    </lineage>
</organism>
<evidence type="ECO:0000313" key="2">
    <source>
        <dbReference type="Proteomes" id="UP000198510"/>
    </source>
</evidence>
<dbReference type="EMBL" id="FNFO01000002">
    <property type="protein sequence ID" value="SDK35702.1"/>
    <property type="molecule type" value="Genomic_DNA"/>
</dbReference>
<dbReference type="AlphaFoldDB" id="A0A1G9B822"/>
<sequence>MSYQDEICALREKLRELEQTNQDLLADMNQLVGAAKVSKADQEKFRFIAQYWDQLPLVDLMCIAVRRKGKQASP</sequence>
<accession>A0A1G9B822</accession>
<protein>
    <submittedName>
        <fullName evidence="1">Uncharacterized protein</fullName>
    </submittedName>
</protein>